<feature type="chain" id="PRO_5045851055" description="Outer membrane protein beta-barrel domain-containing protein" evidence="1">
    <location>
        <begin position="20"/>
        <end position="161"/>
    </location>
</feature>
<evidence type="ECO:0008006" key="4">
    <source>
        <dbReference type="Google" id="ProtNLM"/>
    </source>
</evidence>
<accession>A0ABW3RLN1</accession>
<dbReference type="RefSeq" id="WP_099370732.1">
    <property type="nucleotide sequence ID" value="NZ_JBHTKY010000014.1"/>
</dbReference>
<dbReference type="EMBL" id="JBHTKY010000014">
    <property type="protein sequence ID" value="MFD1166076.1"/>
    <property type="molecule type" value="Genomic_DNA"/>
</dbReference>
<name>A0ABW3RLN1_9SPHI</name>
<evidence type="ECO:0000313" key="3">
    <source>
        <dbReference type="Proteomes" id="UP001597205"/>
    </source>
</evidence>
<reference evidence="3" key="1">
    <citation type="journal article" date="2019" name="Int. J. Syst. Evol. Microbiol.">
        <title>The Global Catalogue of Microorganisms (GCM) 10K type strain sequencing project: providing services to taxonomists for standard genome sequencing and annotation.</title>
        <authorList>
            <consortium name="The Broad Institute Genomics Platform"/>
            <consortium name="The Broad Institute Genome Sequencing Center for Infectious Disease"/>
            <person name="Wu L."/>
            <person name="Ma J."/>
        </authorList>
    </citation>
    <scope>NUCLEOTIDE SEQUENCE [LARGE SCALE GENOMIC DNA]</scope>
    <source>
        <strain evidence="3">CCUG 52468</strain>
    </source>
</reference>
<gene>
    <name evidence="2" type="ORF">ACFQ2C_10715</name>
</gene>
<proteinExistence type="predicted"/>
<comment type="caution">
    <text evidence="2">The sequence shown here is derived from an EMBL/GenBank/DDBJ whole genome shotgun (WGS) entry which is preliminary data.</text>
</comment>
<dbReference type="SUPFAM" id="SSF103515">
    <property type="entry name" value="Autotransporter"/>
    <property type="match status" value="1"/>
</dbReference>
<feature type="signal peptide" evidence="1">
    <location>
        <begin position="1"/>
        <end position="19"/>
    </location>
</feature>
<sequence length="161" mass="16893">MKKLIFAAALLLIGVGANAQTPGQFKAGVNIGLPVGDAADVASFTAGADLAYLWNISENFQLGPTAGFQNYFIKSELKDLGAENVNFVPVAASGQYSIVPNFFIGADLGYAFVTSGGGDGGFYYMPKLGYQQPSYEVYGGYRGVSNDGSISAINLGVNFKF</sequence>
<keyword evidence="1" id="KW-0732">Signal</keyword>
<protein>
    <recommendedName>
        <fullName evidence="4">Outer membrane protein beta-barrel domain-containing protein</fullName>
    </recommendedName>
</protein>
<dbReference type="Proteomes" id="UP001597205">
    <property type="component" value="Unassembled WGS sequence"/>
</dbReference>
<dbReference type="InterPro" id="IPR036709">
    <property type="entry name" value="Autotransporte_beta_dom_sf"/>
</dbReference>
<organism evidence="2 3">
    <name type="scientific">Sphingobacterium daejeonense</name>
    <dbReference type="NCBI Taxonomy" id="371142"/>
    <lineage>
        <taxon>Bacteria</taxon>
        <taxon>Pseudomonadati</taxon>
        <taxon>Bacteroidota</taxon>
        <taxon>Sphingobacteriia</taxon>
        <taxon>Sphingobacteriales</taxon>
        <taxon>Sphingobacteriaceae</taxon>
        <taxon>Sphingobacterium</taxon>
    </lineage>
</organism>
<evidence type="ECO:0000256" key="1">
    <source>
        <dbReference type="SAM" id="SignalP"/>
    </source>
</evidence>
<keyword evidence="3" id="KW-1185">Reference proteome</keyword>
<evidence type="ECO:0000313" key="2">
    <source>
        <dbReference type="EMBL" id="MFD1166076.1"/>
    </source>
</evidence>